<evidence type="ECO:0000313" key="1">
    <source>
        <dbReference type="Proteomes" id="UP000035642"/>
    </source>
</evidence>
<organism evidence="1 2">
    <name type="scientific">Angiostrongylus cantonensis</name>
    <name type="common">Rat lungworm</name>
    <dbReference type="NCBI Taxonomy" id="6313"/>
    <lineage>
        <taxon>Eukaryota</taxon>
        <taxon>Metazoa</taxon>
        <taxon>Ecdysozoa</taxon>
        <taxon>Nematoda</taxon>
        <taxon>Chromadorea</taxon>
        <taxon>Rhabditida</taxon>
        <taxon>Rhabditina</taxon>
        <taxon>Rhabditomorpha</taxon>
        <taxon>Strongyloidea</taxon>
        <taxon>Metastrongylidae</taxon>
        <taxon>Angiostrongylus</taxon>
    </lineage>
</organism>
<reference evidence="2" key="2">
    <citation type="submission" date="2017-02" db="UniProtKB">
        <authorList>
            <consortium name="WormBaseParasite"/>
        </authorList>
    </citation>
    <scope>IDENTIFICATION</scope>
</reference>
<accession>A0A0K0D0K5</accession>
<reference evidence="1" key="1">
    <citation type="submission" date="2012-09" db="EMBL/GenBank/DDBJ databases">
        <authorList>
            <person name="Martin A.A."/>
        </authorList>
    </citation>
    <scope>NUCLEOTIDE SEQUENCE</scope>
</reference>
<evidence type="ECO:0000313" key="2">
    <source>
        <dbReference type="WBParaSite" id="ACAC_0000359601-mRNA-1"/>
    </source>
</evidence>
<dbReference type="AlphaFoldDB" id="A0A0K0D0K5"/>
<dbReference type="WBParaSite" id="ACAC_0000359601-mRNA-1">
    <property type="protein sequence ID" value="ACAC_0000359601-mRNA-1"/>
    <property type="gene ID" value="ACAC_0000359601"/>
</dbReference>
<name>A0A0K0D0K5_ANGCA</name>
<sequence length="372" mass="41336">MSFESDHRGSEERGDAETVGRKKFCENLGRQFARTQIIGHISYEDDISAKMINNFLKAVHGVFWSSSAFLRLNPEELPTYDVVMNSLVAKSYSSGGLSFINEESLCDDRRQSVDEGLESSSNPKCHTSNVFPDQNNCLIVEGVATVRHMRTAPLMSTSDCSDMSDVSDIDCRAHRGHSSSEFAPKGILRPRRLMTVPKQLSFDIPPSPVPSAKSSCVSQTGSYHMFERPARALRVRREPDRFRLALLQQRSNSESVFGITPPQERSRRLSVAHIPSRDQALLRKILGPQGLSWISTDKGEAASKKSISIGYSNDLEAHKMDDDSELPLMDGNQETISPSEIPFTCITCSPVDRRVTRAGASKPSIFPCHVQE</sequence>
<proteinExistence type="predicted"/>
<dbReference type="Proteomes" id="UP000035642">
    <property type="component" value="Unassembled WGS sequence"/>
</dbReference>
<keyword evidence="1" id="KW-1185">Reference proteome</keyword>
<protein>
    <submittedName>
        <fullName evidence="2">Uncharacterized protein</fullName>
    </submittedName>
</protein>
<dbReference type="STRING" id="6313.A0A0K0D0K5"/>